<dbReference type="OrthoDB" id="8451383at2"/>
<protein>
    <submittedName>
        <fullName evidence="2">Uncharacterized protein</fullName>
    </submittedName>
</protein>
<dbReference type="AlphaFoldDB" id="A0A0Q9YJF9"/>
<dbReference type="Proteomes" id="UP000051497">
    <property type="component" value="Unassembled WGS sequence"/>
</dbReference>
<organism evidence="2">
    <name type="scientific">Candidatus Berkiella aquae</name>
    <dbReference type="NCBI Taxonomy" id="295108"/>
    <lineage>
        <taxon>Bacteria</taxon>
        <taxon>Pseudomonadati</taxon>
        <taxon>Pseudomonadota</taxon>
        <taxon>Gammaproteobacteria</taxon>
        <taxon>Candidatus Berkiellales</taxon>
        <taxon>Candidatus Berkiellaceae</taxon>
        <taxon>Candidatus Berkiella</taxon>
    </lineage>
</organism>
<name>A0A0Q9YJF9_9GAMM</name>
<reference evidence="2" key="1">
    <citation type="submission" date="2015-09" db="EMBL/GenBank/DDBJ databases">
        <title>Draft Genome Sequences of Two Novel Amoeba-resistant Intranuclear Bacteria, Candidatus Berkiella cookevillensis and Candidatus Berkiella aquae.</title>
        <authorList>
            <person name="Mehari Y.T."/>
            <person name="Arivett B.A."/>
            <person name="Farone A.L."/>
            <person name="Gunderson J.H."/>
            <person name="Farone M.B."/>
        </authorList>
    </citation>
    <scope>NUCLEOTIDE SEQUENCE [LARGE SCALE GENOMIC DNA]</scope>
    <source>
        <strain evidence="2">HT99</strain>
    </source>
</reference>
<proteinExistence type="predicted"/>
<dbReference type="EMBL" id="LKAJ01000008">
    <property type="protein sequence ID" value="KRG20783.1"/>
    <property type="molecule type" value="Genomic_DNA"/>
</dbReference>
<evidence type="ECO:0000313" key="4">
    <source>
        <dbReference type="Proteomes" id="UP000051497"/>
    </source>
</evidence>
<comment type="caution">
    <text evidence="2">The sequence shown here is derived from an EMBL/GenBank/DDBJ whole genome shotgun (WGS) entry which is preliminary data.</text>
</comment>
<evidence type="ECO:0000313" key="3">
    <source>
        <dbReference type="EMBL" id="MCS5711259.1"/>
    </source>
</evidence>
<evidence type="ECO:0000313" key="2">
    <source>
        <dbReference type="EMBL" id="KRG20783.1"/>
    </source>
</evidence>
<sequence length="696" mass="79945">MKMNLAQRLLIALFQLNVIDKYIQSEDGAQALHDIRGIIRELPESSQEMLEIESQIQMVDRENYHTIDEQKLADYKRYNLQLGHLQQQIESILFHEIDKIIKSETLRNKLKHKFIKQLSSIQKSTDFAADFANYQQNFTAGCDNIASYRERNQAIISLHKEKFAFYKSMIAIFFEQDFEQSGVTIDLFTKIHSDLIDIDEKIKLAENHEQQGDPSRFMEVIKELSKQLDSELANLLRGIACLNPRIKPTFIMNEVTSLEPAVTKLSELSQYRQALINVTTKIQNDLATGIYKAGQELVDTISSEKQAGAMWSLRDILNDFKEGDFIYGLSQGRSHLVGILDPNHDNMTISDTGDLNVSQLLMIDDLNHGFLGTGHYRMLQDHLAKGVGEFYNPNISQSQPGLIRQFHEFLVSQNRNIGDTAGPEYSQDRIKFACKKGVYFVTKELKNNIHFILDGIDMNMVANKTGPRDRVIDPVTGKPNRDITGAELRFIFRNQNDFEMMSHVKFWHKGKLVPPPWETQPEIWTNYRLKHNIGPIAEKMIDKQIEKIQLHLQASAHSAAATLKLNYKIRQYQNLKMKVQNAVRKNKDDVDILNLFKNYPKLAAELENKLNRNRDLAIIARNQENLTPVSIEDIKTSINSLITPPAKKEEPLASSIAASSSEHRARPVILKREKRKIVEEKPRKSSRQSRKPRSNL</sequence>
<feature type="region of interest" description="Disordered" evidence="1">
    <location>
        <begin position="648"/>
        <end position="696"/>
    </location>
</feature>
<dbReference type="EMBL" id="LKAJ02000001">
    <property type="protein sequence ID" value="MCS5711259.1"/>
    <property type="molecule type" value="Genomic_DNA"/>
</dbReference>
<dbReference type="STRING" id="295108.HT99x_02000"/>
<accession>A0A0Q9YJF9</accession>
<gene>
    <name evidence="3" type="ORF">HT99x_007420</name>
    <name evidence="2" type="ORF">HT99x_02000</name>
</gene>
<evidence type="ECO:0000256" key="1">
    <source>
        <dbReference type="SAM" id="MobiDB-lite"/>
    </source>
</evidence>
<keyword evidence="4" id="KW-1185">Reference proteome</keyword>
<dbReference type="RefSeq" id="WP_075066627.1">
    <property type="nucleotide sequence ID" value="NZ_LKAJ02000001.1"/>
</dbReference>
<reference evidence="3" key="2">
    <citation type="journal article" date="2016" name="Genome Announc.">
        <title>Draft Genome Sequences of Two Novel Amoeba-Resistant Intranuclear Bacteria, 'Candidatus Berkiella cookevillensis' and 'Candidatus Berkiella aquae'.</title>
        <authorList>
            <person name="Mehari Y.T."/>
            <person name="Arivett B.A."/>
            <person name="Farone A.L."/>
            <person name="Gunderson J.H."/>
            <person name="Farone M.B."/>
        </authorList>
    </citation>
    <scope>NUCLEOTIDE SEQUENCE</scope>
    <source>
        <strain evidence="3">HT99</strain>
    </source>
</reference>
<reference evidence="3" key="3">
    <citation type="submission" date="2021-06" db="EMBL/GenBank/DDBJ databases">
        <title>Genomic Description and Analysis of Intracellular Bacteria, Candidatus Berkiella cookevillensis and Candidatus Berkiella aquae.</title>
        <authorList>
            <person name="Kidane D.T."/>
            <person name="Mehari Y.T."/>
            <person name="Rice F.C."/>
            <person name="Arivett B.A."/>
            <person name="Farone A.L."/>
            <person name="Berk S.G."/>
            <person name="Farone M.B."/>
        </authorList>
    </citation>
    <scope>NUCLEOTIDE SEQUENCE</scope>
    <source>
        <strain evidence="3">HT99</strain>
    </source>
</reference>
<feature type="compositionally biased region" description="Basic residues" evidence="1">
    <location>
        <begin position="684"/>
        <end position="696"/>
    </location>
</feature>